<evidence type="ECO:0000259" key="13">
    <source>
        <dbReference type="PROSITE" id="PS50893"/>
    </source>
</evidence>
<gene>
    <name evidence="16" type="ORF">FF100_35155</name>
</gene>
<dbReference type="RefSeq" id="WP_139040643.1">
    <property type="nucleotide sequence ID" value="NZ_VDDA01000054.1"/>
</dbReference>
<dbReference type="InterPro" id="IPR017871">
    <property type="entry name" value="ABC_transporter-like_CS"/>
</dbReference>
<dbReference type="GO" id="GO:0015031">
    <property type="term" value="P:protein transport"/>
    <property type="evidence" value="ECO:0007669"/>
    <property type="project" value="UniProtKB-KW"/>
</dbReference>
<evidence type="ECO:0000256" key="2">
    <source>
        <dbReference type="ARBA" id="ARBA00005417"/>
    </source>
</evidence>
<dbReference type="PROSITE" id="PS50929">
    <property type="entry name" value="ABC_TM1F"/>
    <property type="match status" value="1"/>
</dbReference>
<sequence>MSDPVDQIPPRERIRLGRTPIRATPGILQMEAVECGAAALAIVLAFHGAWVPLETLRIACGISRDGSSASNIVRAAQVYGLAVKAYRREPTALHGLPMPCILHWNFNHFVVLEGVRASHAFINDPAEGRRRVTAEELDDAFTGVVLTMRPGPEFRRLGRRPQGWRLLLRELRGSRAALVLVGGVSLALVIPGIVIPALTKAFIDEVLIYGARSWLVPLLIGMGLTALLRAVVTALQLSLSLRLQTKLAVVMTSRFLWHVTRLPMSFFAQRHAGDLVSRNGVNEDVARLLSGGLASQVLSLISLAFFAAAMAFYDIVLTGIGVGLSLLNLVALRLIARRREDLSRRLAAERAKLLASTVAAVRGIETLKASGLEDDAFGQWTGIQARALNAEQSLGTSTALLDVAPALLAGLTTAAILGVGSLRVIEGALTLGGLIAFQSLMASFTGPIGDLVGQAGAIQVVRGGLDRLIDIYNYPLEPQAPPAAPPGLSQLAGRVELIGVSFGYAPLQPPLLSDLSLTVEPGTRVALVGLSGSGKSTLGRLMCGLNRPWSGQVLLDGIPLEAIPSEVVAGSVAYVDQDVVLFEGTVRDNLTLWDPTVSETDLYDALQDAAIQAEIVTRPGNYDCRVVEGGANFSGGQRQRLEIARALVGRPAILVLDEATAALDPVTERRIDDNLRRRGCTCIIIAHRLSTIRDCDEIIVLDRGRIAERGSHEDLIARAGLYADLVAHR</sequence>
<dbReference type="GO" id="GO:0008233">
    <property type="term" value="F:peptidase activity"/>
    <property type="evidence" value="ECO:0007669"/>
    <property type="project" value="InterPro"/>
</dbReference>
<dbReference type="PROSITE" id="PS00211">
    <property type="entry name" value="ABC_TRANSPORTER_1"/>
    <property type="match status" value="1"/>
</dbReference>
<dbReference type="Proteomes" id="UP000305267">
    <property type="component" value="Unassembled WGS sequence"/>
</dbReference>
<evidence type="ECO:0000256" key="9">
    <source>
        <dbReference type="ARBA" id="ARBA00022989"/>
    </source>
</evidence>
<dbReference type="InterPro" id="IPR039421">
    <property type="entry name" value="Type_1_exporter"/>
</dbReference>
<dbReference type="Gene3D" id="1.20.1560.10">
    <property type="entry name" value="ABC transporter type 1, transmembrane domain"/>
    <property type="match status" value="1"/>
</dbReference>
<evidence type="ECO:0000256" key="8">
    <source>
        <dbReference type="ARBA" id="ARBA00022927"/>
    </source>
</evidence>
<comment type="subcellular location">
    <subcellularLocation>
        <location evidence="1">Cell membrane</location>
        <topology evidence="1">Multi-pass membrane protein</topology>
    </subcellularLocation>
</comment>
<dbReference type="InterPro" id="IPR022514">
    <property type="entry name" value="NHPM_micro_ABC1"/>
</dbReference>
<feature type="domain" description="ABC transmembrane type-1" evidence="14">
    <location>
        <begin position="179"/>
        <end position="459"/>
    </location>
</feature>
<dbReference type="PANTHER" id="PTHR24221">
    <property type="entry name" value="ATP-BINDING CASSETTE SUB-FAMILY B"/>
    <property type="match status" value="1"/>
</dbReference>
<evidence type="ECO:0000259" key="14">
    <source>
        <dbReference type="PROSITE" id="PS50929"/>
    </source>
</evidence>
<dbReference type="InterPro" id="IPR011527">
    <property type="entry name" value="ABC1_TM_dom"/>
</dbReference>
<evidence type="ECO:0000256" key="3">
    <source>
        <dbReference type="ARBA" id="ARBA00022448"/>
    </source>
</evidence>
<evidence type="ECO:0000256" key="1">
    <source>
        <dbReference type="ARBA" id="ARBA00004651"/>
    </source>
</evidence>
<evidence type="ECO:0000256" key="11">
    <source>
        <dbReference type="ARBA" id="ARBA00043264"/>
    </source>
</evidence>
<dbReference type="Pfam" id="PF03412">
    <property type="entry name" value="Peptidase_C39"/>
    <property type="match status" value="1"/>
</dbReference>
<feature type="domain" description="Peptidase C39" evidence="15">
    <location>
        <begin position="29"/>
        <end position="148"/>
    </location>
</feature>
<dbReference type="InterPro" id="IPR003439">
    <property type="entry name" value="ABC_transporter-like_ATP-bd"/>
</dbReference>
<dbReference type="AlphaFoldDB" id="A0A5C4L6X3"/>
<dbReference type="GO" id="GO:0005886">
    <property type="term" value="C:plasma membrane"/>
    <property type="evidence" value="ECO:0007669"/>
    <property type="project" value="UniProtKB-SubCell"/>
</dbReference>
<dbReference type="InterPro" id="IPR036640">
    <property type="entry name" value="ABC1_TM_sf"/>
</dbReference>
<evidence type="ECO:0000256" key="12">
    <source>
        <dbReference type="SAM" id="Phobius"/>
    </source>
</evidence>
<evidence type="ECO:0000256" key="6">
    <source>
        <dbReference type="ARBA" id="ARBA00022741"/>
    </source>
</evidence>
<evidence type="ECO:0000259" key="15">
    <source>
        <dbReference type="PROSITE" id="PS50990"/>
    </source>
</evidence>
<dbReference type="SUPFAM" id="SSF90123">
    <property type="entry name" value="ABC transporter transmembrane region"/>
    <property type="match status" value="1"/>
</dbReference>
<keyword evidence="8" id="KW-0653">Protein transport</keyword>
<dbReference type="PANTHER" id="PTHR24221:SF654">
    <property type="entry name" value="ATP-BINDING CASSETTE SUB-FAMILY B MEMBER 6"/>
    <property type="match status" value="1"/>
</dbReference>
<dbReference type="SMART" id="SM00382">
    <property type="entry name" value="AAA"/>
    <property type="match status" value="1"/>
</dbReference>
<evidence type="ECO:0000256" key="7">
    <source>
        <dbReference type="ARBA" id="ARBA00022840"/>
    </source>
</evidence>
<dbReference type="Gene3D" id="3.90.70.10">
    <property type="entry name" value="Cysteine proteinases"/>
    <property type="match status" value="1"/>
</dbReference>
<keyword evidence="3" id="KW-0813">Transport</keyword>
<keyword evidence="17" id="KW-1185">Reference proteome</keyword>
<feature type="transmembrane region" description="Helical" evidence="12">
    <location>
        <begin position="176"/>
        <end position="194"/>
    </location>
</feature>
<dbReference type="InterPro" id="IPR027417">
    <property type="entry name" value="P-loop_NTPase"/>
</dbReference>
<keyword evidence="4" id="KW-1003">Cell membrane</keyword>
<feature type="transmembrane region" description="Helical" evidence="12">
    <location>
        <begin position="288"/>
        <end position="309"/>
    </location>
</feature>
<keyword evidence="7" id="KW-0067">ATP-binding</keyword>
<keyword evidence="11" id="KW-0080">Bacteriocin transport</keyword>
<evidence type="ECO:0000256" key="10">
    <source>
        <dbReference type="ARBA" id="ARBA00023136"/>
    </source>
</evidence>
<dbReference type="GO" id="GO:0034040">
    <property type="term" value="F:ATPase-coupled lipid transmembrane transporter activity"/>
    <property type="evidence" value="ECO:0007669"/>
    <property type="project" value="TreeGrafter"/>
</dbReference>
<dbReference type="InterPro" id="IPR003593">
    <property type="entry name" value="AAA+_ATPase"/>
</dbReference>
<dbReference type="Pfam" id="PF00664">
    <property type="entry name" value="ABC_membrane"/>
    <property type="match status" value="1"/>
</dbReference>
<dbReference type="EMBL" id="VDDA01000054">
    <property type="protein sequence ID" value="TNC05959.1"/>
    <property type="molecule type" value="Genomic_DNA"/>
</dbReference>
<keyword evidence="9 12" id="KW-1133">Transmembrane helix</keyword>
<feature type="transmembrane region" description="Helical" evidence="12">
    <location>
        <begin position="315"/>
        <end position="336"/>
    </location>
</feature>
<dbReference type="NCBIfam" id="TIGR03796">
    <property type="entry name" value="NHLM_micro_ABC1"/>
    <property type="match status" value="1"/>
</dbReference>
<dbReference type="OrthoDB" id="9787557at2"/>
<dbReference type="GO" id="GO:0006508">
    <property type="term" value="P:proteolysis"/>
    <property type="evidence" value="ECO:0007669"/>
    <property type="project" value="InterPro"/>
</dbReference>
<evidence type="ECO:0000256" key="5">
    <source>
        <dbReference type="ARBA" id="ARBA00022692"/>
    </source>
</evidence>
<organism evidence="16 17">
    <name type="scientific">Methylobacterium terricola</name>
    <dbReference type="NCBI Taxonomy" id="2583531"/>
    <lineage>
        <taxon>Bacteria</taxon>
        <taxon>Pseudomonadati</taxon>
        <taxon>Pseudomonadota</taxon>
        <taxon>Alphaproteobacteria</taxon>
        <taxon>Hyphomicrobiales</taxon>
        <taxon>Methylobacteriaceae</taxon>
        <taxon>Methylobacterium</taxon>
    </lineage>
</organism>
<dbReference type="InterPro" id="IPR005074">
    <property type="entry name" value="Peptidase_C39"/>
</dbReference>
<proteinExistence type="inferred from homology"/>
<evidence type="ECO:0000256" key="4">
    <source>
        <dbReference type="ARBA" id="ARBA00022475"/>
    </source>
</evidence>
<dbReference type="Pfam" id="PF00005">
    <property type="entry name" value="ABC_tran"/>
    <property type="match status" value="1"/>
</dbReference>
<protein>
    <submittedName>
        <fullName evidence="16">NHLP family bacteriocin export ABC transporter peptidase/permease/ATPase subunit</fullName>
    </submittedName>
</protein>
<dbReference type="GO" id="GO:0140359">
    <property type="term" value="F:ABC-type transporter activity"/>
    <property type="evidence" value="ECO:0007669"/>
    <property type="project" value="InterPro"/>
</dbReference>
<keyword evidence="10 12" id="KW-0472">Membrane</keyword>
<dbReference type="Gene3D" id="3.40.50.300">
    <property type="entry name" value="P-loop containing nucleotide triphosphate hydrolases"/>
    <property type="match status" value="1"/>
</dbReference>
<feature type="domain" description="ABC transporter" evidence="13">
    <location>
        <begin position="495"/>
        <end position="728"/>
    </location>
</feature>
<dbReference type="SUPFAM" id="SSF52540">
    <property type="entry name" value="P-loop containing nucleoside triphosphate hydrolases"/>
    <property type="match status" value="1"/>
</dbReference>
<comment type="similarity">
    <text evidence="2">Belongs to the ABC transporter superfamily.</text>
</comment>
<comment type="caution">
    <text evidence="16">The sequence shown here is derived from an EMBL/GenBank/DDBJ whole genome shotgun (WGS) entry which is preliminary data.</text>
</comment>
<name>A0A5C4L6X3_9HYPH</name>
<dbReference type="PROSITE" id="PS50893">
    <property type="entry name" value="ABC_TRANSPORTER_2"/>
    <property type="match status" value="1"/>
</dbReference>
<dbReference type="GO" id="GO:0005524">
    <property type="term" value="F:ATP binding"/>
    <property type="evidence" value="ECO:0007669"/>
    <property type="project" value="UniProtKB-KW"/>
</dbReference>
<dbReference type="PROSITE" id="PS50990">
    <property type="entry name" value="PEPTIDASE_C39"/>
    <property type="match status" value="1"/>
</dbReference>
<accession>A0A5C4L6X3</accession>
<keyword evidence="5 12" id="KW-0812">Transmembrane</keyword>
<evidence type="ECO:0000313" key="16">
    <source>
        <dbReference type="EMBL" id="TNC05959.1"/>
    </source>
</evidence>
<reference evidence="16 17" key="1">
    <citation type="submission" date="2019-06" db="EMBL/GenBank/DDBJ databases">
        <title>Genome of Methylobacterium sp. 17Sr1-39.</title>
        <authorList>
            <person name="Seo T."/>
        </authorList>
    </citation>
    <scope>NUCLEOTIDE SEQUENCE [LARGE SCALE GENOMIC DNA]</scope>
    <source>
        <strain evidence="16 17">17Sr1-39</strain>
    </source>
</reference>
<dbReference type="FunFam" id="3.40.50.300:FF:000299">
    <property type="entry name" value="ABC transporter ATP-binding protein/permease"/>
    <property type="match status" value="1"/>
</dbReference>
<evidence type="ECO:0000313" key="17">
    <source>
        <dbReference type="Proteomes" id="UP000305267"/>
    </source>
</evidence>
<dbReference type="GO" id="GO:0043213">
    <property type="term" value="P:bacteriocin transport"/>
    <property type="evidence" value="ECO:0007669"/>
    <property type="project" value="UniProtKB-KW"/>
</dbReference>
<dbReference type="CDD" id="cd18569">
    <property type="entry name" value="ABC_6TM_NHLM_bacteriocin"/>
    <property type="match status" value="1"/>
</dbReference>
<dbReference type="GO" id="GO:0016887">
    <property type="term" value="F:ATP hydrolysis activity"/>
    <property type="evidence" value="ECO:0007669"/>
    <property type="project" value="InterPro"/>
</dbReference>
<feature type="transmembrane region" description="Helical" evidence="12">
    <location>
        <begin position="214"/>
        <end position="237"/>
    </location>
</feature>
<keyword evidence="6" id="KW-0547">Nucleotide-binding</keyword>